<sequence length="583" mass="63803">MINHVDLDALNATIPPETPNPANVALAHTRSAGIRPDSAEATEVDFTAHRLNWVIEQHTAKRGLMPVGEGSGRNTYLTAATFFANDSGVKLHEWLDYCLNNWTAEGFPEREIRATVEGIYQREAAKFASKPYEAPRGRAHESSYSGVATAATSTNSASEPIETPTIPEWIFDAMPRLLQQCCQPFSAGRERDVMLTSTMSILSGCFRSVTGVYDGSTVWMNLYCFIIAPAANGKSGLSWARRLAYAYHKSLVDESKLNLQEYERLNEEYQQGKRSAKKGMPVPSAPAAPAFKQLYIPGNSSAAAVIKVLADNDGSGIICETEADTLSGAMGQDWGNGFSDLLRKAFHHEAYTYQRKTGKEFYELSAPAISVALTGTPGQVLKLIPSAEDGLFSRNLYYSFEAPHTWRDVSPSAGRGNLNAYFDALSTNVSRMILHANAPIRIELTASQWQQLNEAGEQWLGTAVDQCGEESGSVAKRLGLSVFRIAMLLTLLRAFENGEEPGKLVCDQLDFDIALALGDVFLAHSLAMYQRMPKPAGAAGKMAAKAAKEAKVFELHQHGLSYRDIAEQTGVPFQTVGRWLKNK</sequence>
<evidence type="ECO:0000313" key="3">
    <source>
        <dbReference type="Proteomes" id="UP000194873"/>
    </source>
</evidence>
<dbReference type="OrthoDB" id="1522635at2"/>
<evidence type="ECO:0000313" key="2">
    <source>
        <dbReference type="EMBL" id="OUJ68045.1"/>
    </source>
</evidence>
<organism evidence="2 3">
    <name type="scientific">Hymenobacter crusticola</name>
    <dbReference type="NCBI Taxonomy" id="1770526"/>
    <lineage>
        <taxon>Bacteria</taxon>
        <taxon>Pseudomonadati</taxon>
        <taxon>Bacteroidota</taxon>
        <taxon>Cytophagia</taxon>
        <taxon>Cytophagales</taxon>
        <taxon>Hymenobacteraceae</taxon>
        <taxon>Hymenobacter</taxon>
    </lineage>
</organism>
<dbReference type="AlphaFoldDB" id="A0A243W5K6"/>
<feature type="coiled-coil region" evidence="1">
    <location>
        <begin position="252"/>
        <end position="279"/>
    </location>
</feature>
<keyword evidence="3" id="KW-1185">Reference proteome</keyword>
<keyword evidence="1" id="KW-0175">Coiled coil</keyword>
<accession>A0A243W5K6</accession>
<reference evidence="2 3" key="1">
    <citation type="submission" date="2017-01" db="EMBL/GenBank/DDBJ databases">
        <title>A new Hymenobacter.</title>
        <authorList>
            <person name="Liang Y."/>
            <person name="Feng F."/>
        </authorList>
    </citation>
    <scope>NUCLEOTIDE SEQUENCE [LARGE SCALE GENOMIC DNA]</scope>
    <source>
        <strain evidence="2">MIMBbqt21</strain>
    </source>
</reference>
<dbReference type="RefSeq" id="WP_086597446.1">
    <property type="nucleotide sequence ID" value="NZ_MTSE01000055.1"/>
</dbReference>
<dbReference type="Pfam" id="PF13148">
    <property type="entry name" value="DUF3987"/>
    <property type="match status" value="1"/>
</dbReference>
<dbReference type="Proteomes" id="UP000194873">
    <property type="component" value="Unassembled WGS sequence"/>
</dbReference>
<proteinExistence type="predicted"/>
<dbReference type="EMBL" id="MTSE01000055">
    <property type="protein sequence ID" value="OUJ68045.1"/>
    <property type="molecule type" value="Genomic_DNA"/>
</dbReference>
<protein>
    <recommendedName>
        <fullName evidence="4">DUF3987 domain-containing protein</fullName>
    </recommendedName>
</protein>
<evidence type="ECO:0008006" key="4">
    <source>
        <dbReference type="Google" id="ProtNLM"/>
    </source>
</evidence>
<comment type="caution">
    <text evidence="2">The sequence shown here is derived from an EMBL/GenBank/DDBJ whole genome shotgun (WGS) entry which is preliminary data.</text>
</comment>
<name>A0A243W5K6_9BACT</name>
<dbReference type="InterPro" id="IPR025048">
    <property type="entry name" value="DUF3987"/>
</dbReference>
<evidence type="ECO:0000256" key="1">
    <source>
        <dbReference type="SAM" id="Coils"/>
    </source>
</evidence>
<dbReference type="Gene3D" id="1.10.10.10">
    <property type="entry name" value="Winged helix-like DNA-binding domain superfamily/Winged helix DNA-binding domain"/>
    <property type="match status" value="1"/>
</dbReference>
<dbReference type="InterPro" id="IPR036388">
    <property type="entry name" value="WH-like_DNA-bd_sf"/>
</dbReference>
<gene>
    <name evidence="2" type="ORF">BXP70_28150</name>
</gene>